<gene>
    <name evidence="2" type="ORF">SAMN05421759_102394</name>
</gene>
<feature type="compositionally biased region" description="Low complexity" evidence="1">
    <location>
        <begin position="17"/>
        <end position="27"/>
    </location>
</feature>
<reference evidence="3" key="1">
    <citation type="submission" date="2017-01" db="EMBL/GenBank/DDBJ databases">
        <authorList>
            <person name="Varghese N."/>
            <person name="Submissions S."/>
        </authorList>
    </citation>
    <scope>NUCLEOTIDE SEQUENCE [LARGE SCALE GENOMIC DNA]</scope>
    <source>
        <strain evidence="3">DSM 29430</strain>
    </source>
</reference>
<dbReference type="PANTHER" id="PTHR43544:SF12">
    <property type="entry name" value="NAD(P)-BINDING ROSSMANN-FOLD SUPERFAMILY PROTEIN"/>
    <property type="match status" value="1"/>
</dbReference>
<name>A0A1N7L5D3_9RHOB</name>
<dbReference type="PANTHER" id="PTHR43544">
    <property type="entry name" value="SHORT-CHAIN DEHYDROGENASE/REDUCTASE"/>
    <property type="match status" value="1"/>
</dbReference>
<dbReference type="Pfam" id="PF00106">
    <property type="entry name" value="adh_short"/>
    <property type="match status" value="1"/>
</dbReference>
<dbReference type="InterPro" id="IPR002347">
    <property type="entry name" value="SDR_fam"/>
</dbReference>
<protein>
    <submittedName>
        <fullName evidence="2">NAD(P)-dependent dehydrogenase, short-chain alcohol dehydrogenase family</fullName>
    </submittedName>
</protein>
<dbReference type="InterPro" id="IPR036291">
    <property type="entry name" value="NAD(P)-bd_dom_sf"/>
</dbReference>
<evidence type="ECO:0000313" key="2">
    <source>
        <dbReference type="EMBL" id="SIS69058.1"/>
    </source>
</evidence>
<proteinExistence type="predicted"/>
<dbReference type="Gene3D" id="3.40.50.720">
    <property type="entry name" value="NAD(P)-binding Rossmann-like Domain"/>
    <property type="match status" value="1"/>
</dbReference>
<dbReference type="PRINTS" id="PR00081">
    <property type="entry name" value="GDHRDH"/>
</dbReference>
<evidence type="ECO:0000313" key="3">
    <source>
        <dbReference type="Proteomes" id="UP000186684"/>
    </source>
</evidence>
<dbReference type="AlphaFoldDB" id="A0A1N7L5D3"/>
<keyword evidence="3" id="KW-1185">Reference proteome</keyword>
<sequence length="284" mass="29415">MRTGLRRGAAGAGAEGGETAARRAGGRAASGVRGMVATARARVRQACGTSALEAGRALSTSIAMTHALIIGASGGIGSAVAQELERRGVSVTGLSRSGNGLDVTDEASVEEHLGRLEGPYDLIFCATGALEIDGASPEKTIRDLTPKAIADQVALNAIGPAMVLKHAIRLVPRREAAVMAVLSARVGSIGDNGLGGWYSYRTAKAAVNQLVHSAAIEFGRTHKKLSCVALHPGTVETAFTAKYADNHPTVSAAEAAGRLCDVFEQLTPAHSGRFFDYAMKEIPW</sequence>
<organism evidence="2 3">
    <name type="scientific">Roseivivax lentus</name>
    <dbReference type="NCBI Taxonomy" id="633194"/>
    <lineage>
        <taxon>Bacteria</taxon>
        <taxon>Pseudomonadati</taxon>
        <taxon>Pseudomonadota</taxon>
        <taxon>Alphaproteobacteria</taxon>
        <taxon>Rhodobacterales</taxon>
        <taxon>Roseobacteraceae</taxon>
        <taxon>Roseivivax</taxon>
    </lineage>
</organism>
<dbReference type="InterPro" id="IPR051468">
    <property type="entry name" value="Fungal_SecMetab_SDRs"/>
</dbReference>
<accession>A0A1N7L5D3</accession>
<dbReference type="EMBL" id="FTOQ01000002">
    <property type="protein sequence ID" value="SIS69058.1"/>
    <property type="molecule type" value="Genomic_DNA"/>
</dbReference>
<evidence type="ECO:0000256" key="1">
    <source>
        <dbReference type="SAM" id="MobiDB-lite"/>
    </source>
</evidence>
<dbReference type="GO" id="GO:0016491">
    <property type="term" value="F:oxidoreductase activity"/>
    <property type="evidence" value="ECO:0007669"/>
    <property type="project" value="TreeGrafter"/>
</dbReference>
<dbReference type="GO" id="GO:0005737">
    <property type="term" value="C:cytoplasm"/>
    <property type="evidence" value="ECO:0007669"/>
    <property type="project" value="TreeGrafter"/>
</dbReference>
<dbReference type="SUPFAM" id="SSF51735">
    <property type="entry name" value="NAD(P)-binding Rossmann-fold domains"/>
    <property type="match status" value="1"/>
</dbReference>
<feature type="region of interest" description="Disordered" evidence="1">
    <location>
        <begin position="1"/>
        <end position="27"/>
    </location>
</feature>
<dbReference type="STRING" id="633194.SAMN05421759_102394"/>
<dbReference type="Proteomes" id="UP000186684">
    <property type="component" value="Unassembled WGS sequence"/>
</dbReference>